<dbReference type="InterPro" id="IPR001466">
    <property type="entry name" value="Beta-lactam-related"/>
</dbReference>
<dbReference type="PANTHER" id="PTHR46825:SF9">
    <property type="entry name" value="BETA-LACTAMASE-RELATED DOMAIN-CONTAINING PROTEIN"/>
    <property type="match status" value="1"/>
</dbReference>
<dbReference type="OrthoDB" id="9793489at2"/>
<dbReference type="Gene3D" id="3.40.710.10">
    <property type="entry name" value="DD-peptidase/beta-lactamase superfamily"/>
    <property type="match status" value="1"/>
</dbReference>
<gene>
    <name evidence="2" type="ORF">EQP59_01310</name>
</gene>
<evidence type="ECO:0000313" key="2">
    <source>
        <dbReference type="EMBL" id="QAR30091.1"/>
    </source>
</evidence>
<dbReference type="SUPFAM" id="SSF56601">
    <property type="entry name" value="beta-lactamase/transpeptidase-like"/>
    <property type="match status" value="1"/>
</dbReference>
<dbReference type="Proteomes" id="UP000287701">
    <property type="component" value="Chromosome"/>
</dbReference>
<feature type="domain" description="Beta-lactamase-related" evidence="1">
    <location>
        <begin position="79"/>
        <end position="369"/>
    </location>
</feature>
<dbReference type="GO" id="GO:0016787">
    <property type="term" value="F:hydrolase activity"/>
    <property type="evidence" value="ECO:0007669"/>
    <property type="project" value="UniProtKB-KW"/>
</dbReference>
<dbReference type="AlphaFoldDB" id="A0A3R6AT73"/>
<evidence type="ECO:0000259" key="1">
    <source>
        <dbReference type="Pfam" id="PF00144"/>
    </source>
</evidence>
<dbReference type="Pfam" id="PF00144">
    <property type="entry name" value="Beta-lactamase"/>
    <property type="match status" value="1"/>
</dbReference>
<dbReference type="InterPro" id="IPR050491">
    <property type="entry name" value="AmpC-like"/>
</dbReference>
<protein>
    <submittedName>
        <fullName evidence="2">Class A beta-lactamase-related serine hydrolase</fullName>
    </submittedName>
</protein>
<dbReference type="PANTHER" id="PTHR46825">
    <property type="entry name" value="D-ALANYL-D-ALANINE-CARBOXYPEPTIDASE/ENDOPEPTIDASE AMPH"/>
    <property type="match status" value="1"/>
</dbReference>
<reference evidence="2 3" key="1">
    <citation type="submission" date="2019-01" db="EMBL/GenBank/DDBJ databases">
        <title>Whole Genome of Ornithobacterium rhinotracheale FARPER-174b.</title>
        <authorList>
            <person name="Tataje-Lavanda L.A."/>
            <person name="Montalvan A."/>
            <person name="Montesinos R."/>
            <person name="Zimic M."/>
            <person name="Fernandez-Sanchez M."/>
            <person name="Fernandez-Diaz M."/>
        </authorList>
    </citation>
    <scope>NUCLEOTIDE SEQUENCE [LARGE SCALE GENOMIC DNA]</scope>
    <source>
        <strain evidence="2 3">FARPER-174b</strain>
    </source>
</reference>
<dbReference type="EMBL" id="CP035107">
    <property type="protein sequence ID" value="QAR30091.1"/>
    <property type="molecule type" value="Genomic_DNA"/>
</dbReference>
<dbReference type="InterPro" id="IPR012338">
    <property type="entry name" value="Beta-lactam/transpept-like"/>
</dbReference>
<evidence type="ECO:0000313" key="3">
    <source>
        <dbReference type="Proteomes" id="UP000287701"/>
    </source>
</evidence>
<name>A0A3R6AT73_ORNRH</name>
<organism evidence="2 3">
    <name type="scientific">Ornithobacterium rhinotracheale</name>
    <dbReference type="NCBI Taxonomy" id="28251"/>
    <lineage>
        <taxon>Bacteria</taxon>
        <taxon>Pseudomonadati</taxon>
        <taxon>Bacteroidota</taxon>
        <taxon>Flavobacteriia</taxon>
        <taxon>Flavobacteriales</taxon>
        <taxon>Weeksellaceae</taxon>
        <taxon>Ornithobacterium</taxon>
    </lineage>
</organism>
<accession>A0A3R6AT73</accession>
<keyword evidence="2" id="KW-0378">Hydrolase</keyword>
<proteinExistence type="predicted"/>
<sequence>MNTMNRLKPIFWVLSLLLFLSGGTLVSAKLKAPFKVKINYKTPIEKLEFHDTIAGVYSQLHNEIKQMNIGARNPSFNGTVLVAHKGKLIFEASYGVSNRAIGLRNTPKTPTQIASITKTFTGTSILWLEQRGFLNIKDPVQKYIWEFPYADITIQHLLSHRSGLPEYLKFSTRYWTSSAPMYNEELLAMFRNKKMRLDFQPGTSFSYCNSNFAMLALLIERITKMPYKQFVSQYIFEPLNMQNSFVYDPMDTYNFSFAKSYKANFSDFNNTFQDGVYGDKGIFTTVEDLYRWDRALYKNEFLAEEFKQNAFTPTRDWSVEKNYGLGWRIKCYPNGEKYVYHTGWWHGYQGIFARYIKDDFTIIILSNRYISGISKNSEEIYKVAQQYLGLTELS</sequence>